<evidence type="ECO:0008006" key="3">
    <source>
        <dbReference type="Google" id="ProtNLM"/>
    </source>
</evidence>
<name>A0AA39U379_9LECA</name>
<dbReference type="Proteomes" id="UP001166286">
    <property type="component" value="Unassembled WGS sequence"/>
</dbReference>
<dbReference type="Pfam" id="PF13489">
    <property type="entry name" value="Methyltransf_23"/>
    <property type="match status" value="1"/>
</dbReference>
<keyword evidence="2" id="KW-1185">Reference proteome</keyword>
<protein>
    <recommendedName>
        <fullName evidence="3">Methyltransferase</fullName>
    </recommendedName>
</protein>
<reference evidence="1" key="1">
    <citation type="submission" date="2023-03" db="EMBL/GenBank/DDBJ databases">
        <title>Complete genome of Cladonia borealis.</title>
        <authorList>
            <person name="Park H."/>
        </authorList>
    </citation>
    <scope>NUCLEOTIDE SEQUENCE</scope>
    <source>
        <strain evidence="1">ANT050790</strain>
    </source>
</reference>
<dbReference type="AlphaFoldDB" id="A0AA39U379"/>
<proteinExistence type="predicted"/>
<sequence>MSSTNVDEEDPYKLGCNYVASGWLALFHFLIRARFAYNNDGSDRILRIADVGTGTGIWQGELTRELPSSTQFDGYDISDLQYPSVSWYGPNTTLSKLDIFKPLLEELKEKYDVVHLRFFMTVASDDNVDVVIENLKGMLKPGGYLQWVERDWLSFFPKTVNHADSANAQLTAYMSSKFFPKADWIFSLPSHFTGCGLEPWNEDHLIGTAAIGDMIADAAKRKWFKELRARCATECAKGWFVDWELVAVVGRKKD</sequence>
<dbReference type="EMBL" id="JAFEKC020000037">
    <property type="protein sequence ID" value="KAK0506831.1"/>
    <property type="molecule type" value="Genomic_DNA"/>
</dbReference>
<comment type="caution">
    <text evidence="1">The sequence shown here is derived from an EMBL/GenBank/DDBJ whole genome shotgun (WGS) entry which is preliminary data.</text>
</comment>
<dbReference type="InterPro" id="IPR029063">
    <property type="entry name" value="SAM-dependent_MTases_sf"/>
</dbReference>
<dbReference type="Gene3D" id="3.40.50.150">
    <property type="entry name" value="Vaccinia Virus protein VP39"/>
    <property type="match status" value="1"/>
</dbReference>
<organism evidence="1 2">
    <name type="scientific">Cladonia borealis</name>
    <dbReference type="NCBI Taxonomy" id="184061"/>
    <lineage>
        <taxon>Eukaryota</taxon>
        <taxon>Fungi</taxon>
        <taxon>Dikarya</taxon>
        <taxon>Ascomycota</taxon>
        <taxon>Pezizomycotina</taxon>
        <taxon>Lecanoromycetes</taxon>
        <taxon>OSLEUM clade</taxon>
        <taxon>Lecanoromycetidae</taxon>
        <taxon>Lecanorales</taxon>
        <taxon>Lecanorineae</taxon>
        <taxon>Cladoniaceae</taxon>
        <taxon>Cladonia</taxon>
    </lineage>
</organism>
<dbReference type="SUPFAM" id="SSF53335">
    <property type="entry name" value="S-adenosyl-L-methionine-dependent methyltransferases"/>
    <property type="match status" value="1"/>
</dbReference>
<gene>
    <name evidence="1" type="ORF">JMJ35_010744</name>
</gene>
<accession>A0AA39U379</accession>
<dbReference type="CDD" id="cd02440">
    <property type="entry name" value="AdoMet_MTases"/>
    <property type="match status" value="1"/>
</dbReference>
<evidence type="ECO:0000313" key="2">
    <source>
        <dbReference type="Proteomes" id="UP001166286"/>
    </source>
</evidence>
<evidence type="ECO:0000313" key="1">
    <source>
        <dbReference type="EMBL" id="KAK0506831.1"/>
    </source>
</evidence>